<dbReference type="Proteomes" id="UP001589834">
    <property type="component" value="Unassembled WGS sequence"/>
</dbReference>
<dbReference type="InterPro" id="IPR008334">
    <property type="entry name" value="5'-Nucleotdase_C"/>
</dbReference>
<dbReference type="PROSITE" id="PS51257">
    <property type="entry name" value="PROKAR_LIPOPROTEIN"/>
    <property type="match status" value="1"/>
</dbReference>
<evidence type="ECO:0000313" key="6">
    <source>
        <dbReference type="Proteomes" id="UP001589834"/>
    </source>
</evidence>
<keyword evidence="2" id="KW-0547">Nucleotide-binding</keyword>
<dbReference type="InterPro" id="IPR036907">
    <property type="entry name" value="5'-Nucleotdase_C_sf"/>
</dbReference>
<dbReference type="PANTHER" id="PTHR11575:SF24">
    <property type="entry name" value="5'-NUCLEOTIDASE"/>
    <property type="match status" value="1"/>
</dbReference>
<dbReference type="Gene3D" id="3.60.21.10">
    <property type="match status" value="1"/>
</dbReference>
<dbReference type="Pfam" id="PF02872">
    <property type="entry name" value="5_nucleotid_C"/>
    <property type="match status" value="1"/>
</dbReference>
<name>A0ABV6PMW7_9BURK</name>
<reference evidence="5 6" key="1">
    <citation type="submission" date="2024-09" db="EMBL/GenBank/DDBJ databases">
        <authorList>
            <person name="Sun Q."/>
            <person name="Mori K."/>
        </authorList>
    </citation>
    <scope>NUCLEOTIDE SEQUENCE [LARGE SCALE GENOMIC DNA]</scope>
    <source>
        <strain evidence="5 6">NCAIM B.02336</strain>
    </source>
</reference>
<dbReference type="InterPro" id="IPR004843">
    <property type="entry name" value="Calcineurin-like_PHP"/>
</dbReference>
<keyword evidence="1" id="KW-0732">Signal</keyword>
<dbReference type="Pfam" id="PF00149">
    <property type="entry name" value="Metallophos"/>
    <property type="match status" value="1"/>
</dbReference>
<dbReference type="InterPro" id="IPR006179">
    <property type="entry name" value="5_nucleotidase/apyrase"/>
</dbReference>
<protein>
    <submittedName>
        <fullName evidence="5">Bifunctional metallophosphatase/5'-nucleotidase</fullName>
    </submittedName>
</protein>
<dbReference type="PRINTS" id="PR01607">
    <property type="entry name" value="APYRASEFAMLY"/>
</dbReference>
<accession>A0ABV6PMW7</accession>
<comment type="caution">
    <text evidence="5">The sequence shown here is derived from an EMBL/GenBank/DDBJ whole genome shotgun (WGS) entry which is preliminary data.</text>
</comment>
<dbReference type="InterPro" id="IPR029052">
    <property type="entry name" value="Metallo-depent_PP-like"/>
</dbReference>
<keyword evidence="6" id="KW-1185">Reference proteome</keyword>
<sequence length="598" mass="62632">MPLQAARTPWHRWARAALALALSAVLAACGGTGELARPRTMDITVLGFNDLHGNLAPPGLAVNAAAPDEAPVPVPAGGAAYLATLVAQQRAAHPHSVLVAAGDLIGASPMVSSLFLDEPTIEALNLMRLDFAATGNHEYDQGWHELLRLQHGGCERFTTRVPCQLSQPFAGARFQYLAANTVRADGQPLLPATGIRFFEQDGVRIGVGFIGLTLKNTPHMVRPSGVAGLSFADEAATVNAQIAPLRAQGADVIVVLIHEGGRARSGLQDASCSGLSGDIVPILDRLSDQVDLVVSGHTHRAYVCDYARVNPAKPFWLTSAGLYGTLLTEVQLTVDVRTRRVVRRAARQHIAQGQAFTGPRGAVPLQPAWPVLAPDPAVAALVARYEAAAAPLAAAPVGRLAAPATRQPGAHGESVLGRIVADAILAATQGPAAGGAQLAFMNPGGVRADLVPAADGRVTYGQLYAVQPFGNTLMTLTLSGAQIRQLLEQQFDSGTNTVASPRILQVSQGFDYAVDRTAPAGQRIRAMRLHGQPIEPQRAYRVGVQSYLGAGGDNFSVFTQGRDNVGGGLDVDALADYISAQSANGPMALPLAERILGR</sequence>
<evidence type="ECO:0000259" key="3">
    <source>
        <dbReference type="Pfam" id="PF00149"/>
    </source>
</evidence>
<dbReference type="PANTHER" id="PTHR11575">
    <property type="entry name" value="5'-NUCLEOTIDASE-RELATED"/>
    <property type="match status" value="1"/>
</dbReference>
<evidence type="ECO:0000256" key="1">
    <source>
        <dbReference type="ARBA" id="ARBA00022729"/>
    </source>
</evidence>
<feature type="domain" description="Calcineurin-like phosphoesterase" evidence="3">
    <location>
        <begin position="44"/>
        <end position="300"/>
    </location>
</feature>
<dbReference type="SUPFAM" id="SSF56300">
    <property type="entry name" value="Metallo-dependent phosphatases"/>
    <property type="match status" value="1"/>
</dbReference>
<proteinExistence type="inferred from homology"/>
<organism evidence="5 6">
    <name type="scientific">Ottowia pentelensis</name>
    <dbReference type="NCBI Taxonomy" id="511108"/>
    <lineage>
        <taxon>Bacteria</taxon>
        <taxon>Pseudomonadati</taxon>
        <taxon>Pseudomonadota</taxon>
        <taxon>Betaproteobacteria</taxon>
        <taxon>Burkholderiales</taxon>
        <taxon>Comamonadaceae</taxon>
        <taxon>Ottowia</taxon>
    </lineage>
</organism>
<gene>
    <name evidence="5" type="ORF">ACFFGG_01260</name>
</gene>
<dbReference type="EMBL" id="JBHLTN010000002">
    <property type="protein sequence ID" value="MFC0591172.1"/>
    <property type="molecule type" value="Genomic_DNA"/>
</dbReference>
<dbReference type="Gene3D" id="3.90.780.10">
    <property type="entry name" value="5'-Nucleotidase, C-terminal domain"/>
    <property type="match status" value="1"/>
</dbReference>
<comment type="similarity">
    <text evidence="2">Belongs to the 5'-nucleotidase family.</text>
</comment>
<evidence type="ECO:0000256" key="2">
    <source>
        <dbReference type="RuleBase" id="RU362119"/>
    </source>
</evidence>
<dbReference type="RefSeq" id="WP_377478841.1">
    <property type="nucleotide sequence ID" value="NZ_JBHLTN010000002.1"/>
</dbReference>
<keyword evidence="2" id="KW-0378">Hydrolase</keyword>
<evidence type="ECO:0000313" key="5">
    <source>
        <dbReference type="EMBL" id="MFC0591172.1"/>
    </source>
</evidence>
<evidence type="ECO:0000259" key="4">
    <source>
        <dbReference type="Pfam" id="PF02872"/>
    </source>
</evidence>
<dbReference type="SUPFAM" id="SSF55816">
    <property type="entry name" value="5'-nucleotidase (syn. UDP-sugar hydrolase), C-terminal domain"/>
    <property type="match status" value="1"/>
</dbReference>
<feature type="domain" description="5'-Nucleotidase C-terminal" evidence="4">
    <location>
        <begin position="397"/>
        <end position="559"/>
    </location>
</feature>